<accession>A0A5B8W8C7</accession>
<protein>
    <submittedName>
        <fullName evidence="1">Uncharacterized protein</fullName>
    </submittedName>
</protein>
<dbReference type="AlphaFoldDB" id="A0A5B8W8C7"/>
<name>A0A5B8W8C7_9SPHI</name>
<reference evidence="1 2" key="1">
    <citation type="journal article" date="2013" name="J. Microbiol.">
        <title>Mucilaginibacter ginsenosidivorax sp. nov., with ginsenoside converting activity isolated from sediment.</title>
        <authorList>
            <person name="Kim J.K."/>
            <person name="Choi T.E."/>
            <person name="Liu Q.M."/>
            <person name="Park H.Y."/>
            <person name="Yi T.H."/>
            <person name="Yoon M.H."/>
            <person name="Kim S.C."/>
            <person name="Im W.T."/>
        </authorList>
    </citation>
    <scope>NUCLEOTIDE SEQUENCE [LARGE SCALE GENOMIC DNA]</scope>
    <source>
        <strain evidence="1 2">KHI28</strain>
    </source>
</reference>
<gene>
    <name evidence="1" type="ORF">FSB76_28525</name>
</gene>
<evidence type="ECO:0000313" key="2">
    <source>
        <dbReference type="Proteomes" id="UP000321362"/>
    </source>
</evidence>
<dbReference type="OrthoDB" id="9977975at2"/>
<organism evidence="1 2">
    <name type="scientific">Mucilaginibacter ginsenosidivorax</name>
    <dbReference type="NCBI Taxonomy" id="862126"/>
    <lineage>
        <taxon>Bacteria</taxon>
        <taxon>Pseudomonadati</taxon>
        <taxon>Bacteroidota</taxon>
        <taxon>Sphingobacteriia</taxon>
        <taxon>Sphingobacteriales</taxon>
        <taxon>Sphingobacteriaceae</taxon>
        <taxon>Mucilaginibacter</taxon>
    </lineage>
</organism>
<proteinExistence type="predicted"/>
<dbReference type="EMBL" id="CP042437">
    <property type="protein sequence ID" value="QEC79707.1"/>
    <property type="molecule type" value="Genomic_DNA"/>
</dbReference>
<dbReference type="Proteomes" id="UP000321362">
    <property type="component" value="Chromosome"/>
</dbReference>
<keyword evidence="2" id="KW-1185">Reference proteome</keyword>
<dbReference type="RefSeq" id="WP_147059563.1">
    <property type="nucleotide sequence ID" value="NZ_CP042437.1"/>
</dbReference>
<evidence type="ECO:0000313" key="1">
    <source>
        <dbReference type="EMBL" id="QEC79707.1"/>
    </source>
</evidence>
<dbReference type="KEGG" id="mgk:FSB76_28525"/>
<sequence>MYPVTYRLTLYNTKRFDEFLTYDFAELPVSGDTIEVCEGYLFEVRSRSFKPRNGKIISVRLHGEMLNGDEKEQHSWEKLKSKILDQREGIRRNREGMVEHREFTGFPDKLE</sequence>